<keyword evidence="7" id="KW-0472">Membrane</keyword>
<sequence length="105" mass="11852">MSGVACDASSNHLQSTSSSADTMNNNLKLLNLSNNLFNDSFHANFSRLKKLEVLDIYNNTLTSPLPLEVTEMEERRSLHSRGNFFLGTIPPGYRKWVSRIFSLET</sequence>
<organism evidence="11 12">
    <name type="scientific">Amborella trichopoda</name>
    <dbReference type="NCBI Taxonomy" id="13333"/>
    <lineage>
        <taxon>Eukaryota</taxon>
        <taxon>Viridiplantae</taxon>
        <taxon>Streptophyta</taxon>
        <taxon>Embryophyta</taxon>
        <taxon>Tracheophyta</taxon>
        <taxon>Spermatophyta</taxon>
        <taxon>Magnoliopsida</taxon>
        <taxon>Amborellales</taxon>
        <taxon>Amborellaceae</taxon>
        <taxon>Amborella</taxon>
    </lineage>
</organism>
<comment type="similarity">
    <text evidence="2">Belongs to the RLP family.</text>
</comment>
<dbReference type="SUPFAM" id="SSF52058">
    <property type="entry name" value="L domain-like"/>
    <property type="match status" value="1"/>
</dbReference>
<keyword evidence="3" id="KW-1003">Cell membrane</keyword>
<dbReference type="PANTHER" id="PTHR48052">
    <property type="entry name" value="UNNAMED PRODUCT"/>
    <property type="match status" value="1"/>
</dbReference>
<evidence type="ECO:0000256" key="1">
    <source>
        <dbReference type="ARBA" id="ARBA00004251"/>
    </source>
</evidence>
<dbReference type="Proteomes" id="UP000017836">
    <property type="component" value="Unassembled WGS sequence"/>
</dbReference>
<name>W1PQ11_AMBTC</name>
<proteinExistence type="inferred from homology"/>
<dbReference type="AlphaFoldDB" id="W1PQ11"/>
<evidence type="ECO:0000256" key="9">
    <source>
        <dbReference type="ARBA" id="ARBA00023180"/>
    </source>
</evidence>
<keyword evidence="5" id="KW-0732">Signal</keyword>
<dbReference type="InterPro" id="IPR032675">
    <property type="entry name" value="LRR_dom_sf"/>
</dbReference>
<evidence type="ECO:0000256" key="4">
    <source>
        <dbReference type="ARBA" id="ARBA00022692"/>
    </source>
</evidence>
<dbReference type="Gramene" id="ERN09889">
    <property type="protein sequence ID" value="ERN09889"/>
    <property type="gene ID" value="AMTR_s00013p00139760"/>
</dbReference>
<keyword evidence="6" id="KW-1133">Transmembrane helix</keyword>
<reference evidence="12" key="1">
    <citation type="journal article" date="2013" name="Science">
        <title>The Amborella genome and the evolution of flowering plants.</title>
        <authorList>
            <consortium name="Amborella Genome Project"/>
        </authorList>
    </citation>
    <scope>NUCLEOTIDE SEQUENCE [LARGE SCALE GENOMIC DNA]</scope>
</reference>
<evidence type="ECO:0000256" key="2">
    <source>
        <dbReference type="ARBA" id="ARBA00009592"/>
    </source>
</evidence>
<accession>W1PQ11</accession>
<feature type="region of interest" description="Disordered" evidence="10">
    <location>
        <begin position="1"/>
        <end position="20"/>
    </location>
</feature>
<evidence type="ECO:0000313" key="11">
    <source>
        <dbReference type="EMBL" id="ERN09889.1"/>
    </source>
</evidence>
<evidence type="ECO:0000313" key="12">
    <source>
        <dbReference type="Proteomes" id="UP000017836"/>
    </source>
</evidence>
<dbReference type="HOGENOM" id="CLU_2240202_0_0_1"/>
<feature type="compositionally biased region" description="Polar residues" evidence="10">
    <location>
        <begin position="8"/>
        <end position="20"/>
    </location>
</feature>
<evidence type="ECO:0000256" key="8">
    <source>
        <dbReference type="ARBA" id="ARBA00023170"/>
    </source>
</evidence>
<dbReference type="InterPro" id="IPR001611">
    <property type="entry name" value="Leu-rich_rpt"/>
</dbReference>
<evidence type="ECO:0000256" key="10">
    <source>
        <dbReference type="SAM" id="MobiDB-lite"/>
    </source>
</evidence>
<protein>
    <recommendedName>
        <fullName evidence="13">Leucine-rich repeat-containing N-terminal plant-type domain-containing protein</fullName>
    </recommendedName>
</protein>
<dbReference type="EMBL" id="KI392979">
    <property type="protein sequence ID" value="ERN09889.1"/>
    <property type="molecule type" value="Genomic_DNA"/>
</dbReference>
<evidence type="ECO:0000256" key="6">
    <source>
        <dbReference type="ARBA" id="ARBA00022989"/>
    </source>
</evidence>
<dbReference type="GO" id="GO:0005886">
    <property type="term" value="C:plasma membrane"/>
    <property type="evidence" value="ECO:0007669"/>
    <property type="project" value="UniProtKB-SubCell"/>
</dbReference>
<keyword evidence="9" id="KW-0325">Glycoprotein</keyword>
<dbReference type="Pfam" id="PF00560">
    <property type="entry name" value="LRR_1"/>
    <property type="match status" value="2"/>
</dbReference>
<evidence type="ECO:0000256" key="3">
    <source>
        <dbReference type="ARBA" id="ARBA00022475"/>
    </source>
</evidence>
<evidence type="ECO:0000256" key="5">
    <source>
        <dbReference type="ARBA" id="ARBA00022729"/>
    </source>
</evidence>
<keyword evidence="12" id="KW-1185">Reference proteome</keyword>
<keyword evidence="8" id="KW-0675">Receptor</keyword>
<evidence type="ECO:0008006" key="13">
    <source>
        <dbReference type="Google" id="ProtNLM"/>
    </source>
</evidence>
<dbReference type="PANTHER" id="PTHR48052:SF8">
    <property type="entry name" value="LRR RECEPTOR-LIKE SERINE_THREONINE-PROTEIN KINASE FLS2"/>
    <property type="match status" value="1"/>
</dbReference>
<gene>
    <name evidence="11" type="ORF">AMTR_s00013p00139760</name>
</gene>
<comment type="subcellular location">
    <subcellularLocation>
        <location evidence="1">Cell membrane</location>
        <topology evidence="1">Single-pass type I membrane protein</topology>
    </subcellularLocation>
</comment>
<keyword evidence="4" id="KW-0812">Transmembrane</keyword>
<evidence type="ECO:0000256" key="7">
    <source>
        <dbReference type="ARBA" id="ARBA00023136"/>
    </source>
</evidence>
<dbReference type="Gene3D" id="3.80.10.10">
    <property type="entry name" value="Ribonuclease Inhibitor"/>
    <property type="match status" value="1"/>
</dbReference>